<organism evidence="3">
    <name type="scientific">Cladocopium goreaui</name>
    <dbReference type="NCBI Taxonomy" id="2562237"/>
    <lineage>
        <taxon>Eukaryota</taxon>
        <taxon>Sar</taxon>
        <taxon>Alveolata</taxon>
        <taxon>Dinophyceae</taxon>
        <taxon>Suessiales</taxon>
        <taxon>Symbiodiniaceae</taxon>
        <taxon>Cladocopium</taxon>
    </lineage>
</organism>
<feature type="compositionally biased region" description="Basic residues" evidence="2">
    <location>
        <begin position="681"/>
        <end position="700"/>
    </location>
</feature>
<feature type="compositionally biased region" description="Basic and acidic residues" evidence="2">
    <location>
        <begin position="97"/>
        <end position="169"/>
    </location>
</feature>
<protein>
    <submittedName>
        <fullName evidence="4">Nipped-B-like protein B</fullName>
    </submittedName>
</protein>
<feature type="compositionally biased region" description="Low complexity" evidence="2">
    <location>
        <begin position="17"/>
        <end position="29"/>
    </location>
</feature>
<feature type="compositionally biased region" description="Basic and acidic residues" evidence="2">
    <location>
        <begin position="327"/>
        <end position="342"/>
    </location>
</feature>
<keyword evidence="1" id="KW-0175">Coiled coil</keyword>
<feature type="region of interest" description="Disordered" evidence="2">
    <location>
        <begin position="1"/>
        <end position="348"/>
    </location>
</feature>
<proteinExistence type="predicted"/>
<feature type="region of interest" description="Disordered" evidence="2">
    <location>
        <begin position="681"/>
        <end position="704"/>
    </location>
</feature>
<keyword evidence="5" id="KW-1185">Reference proteome</keyword>
<feature type="compositionally biased region" description="Acidic residues" evidence="2">
    <location>
        <begin position="255"/>
        <end position="311"/>
    </location>
</feature>
<feature type="compositionally biased region" description="Polar residues" evidence="2">
    <location>
        <begin position="44"/>
        <end position="58"/>
    </location>
</feature>
<name>A0A9P1D734_9DINO</name>
<dbReference type="OrthoDB" id="417446at2759"/>
<dbReference type="AlphaFoldDB" id="A0A9P1D734"/>
<gene>
    <name evidence="3" type="ORF">C1SCF055_LOCUS29968</name>
</gene>
<feature type="coiled-coil region" evidence="1">
    <location>
        <begin position="606"/>
        <end position="637"/>
    </location>
</feature>
<accession>A0A9P1D734</accession>
<feature type="compositionally biased region" description="Acidic residues" evidence="2">
    <location>
        <begin position="461"/>
        <end position="472"/>
    </location>
</feature>
<reference evidence="3" key="1">
    <citation type="submission" date="2022-10" db="EMBL/GenBank/DDBJ databases">
        <authorList>
            <person name="Chen Y."/>
            <person name="Dougan E. K."/>
            <person name="Chan C."/>
            <person name="Rhodes N."/>
            <person name="Thang M."/>
        </authorList>
    </citation>
    <scope>NUCLEOTIDE SEQUENCE</scope>
</reference>
<feature type="region of interest" description="Disordered" evidence="2">
    <location>
        <begin position="556"/>
        <end position="578"/>
    </location>
</feature>
<evidence type="ECO:0000256" key="2">
    <source>
        <dbReference type="SAM" id="MobiDB-lite"/>
    </source>
</evidence>
<feature type="compositionally biased region" description="Basic and acidic residues" evidence="2">
    <location>
        <begin position="59"/>
        <end position="82"/>
    </location>
</feature>
<dbReference type="Proteomes" id="UP001152797">
    <property type="component" value="Unassembled WGS sequence"/>
</dbReference>
<dbReference type="EMBL" id="CAMXCT010003377">
    <property type="protein sequence ID" value="CAI4004155.1"/>
    <property type="molecule type" value="Genomic_DNA"/>
</dbReference>
<feature type="region of interest" description="Disordered" evidence="2">
    <location>
        <begin position="460"/>
        <end position="492"/>
    </location>
</feature>
<evidence type="ECO:0000256" key="1">
    <source>
        <dbReference type="SAM" id="Coils"/>
    </source>
</evidence>
<dbReference type="EMBL" id="CAMXCT020003377">
    <property type="protein sequence ID" value="CAL1157530.1"/>
    <property type="molecule type" value="Genomic_DNA"/>
</dbReference>
<comment type="caution">
    <text evidence="3">The sequence shown here is derived from an EMBL/GenBank/DDBJ whole genome shotgun (WGS) entry which is preliminary data.</text>
</comment>
<evidence type="ECO:0000313" key="4">
    <source>
        <dbReference type="EMBL" id="CAL4791467.1"/>
    </source>
</evidence>
<sequence>MPPLGPLSTPPRKRIWSKSMTSASSSRPSALRKPKGTERERSRSTATAKSDSTCTAKSLKTELKDAVAERKSRKVNPEEASIKKVKKDKKLKKKPGKCKDDQEKSKQKTKDQEKCRDKKCKDKKVKEPKQKDKTGRDETQSKVKETTKNKKNQDKSGASEKSKKNKDPPIKFTEAQKASIEHIFTMPEKKAKRDASPPPPDAKMSTKEKALQKFQELAAHLAPSELGEEDDSYCPATDLENLMLPGAQQVTEKDSDSDEGSVSESEGQEGSEEEEEDQTDADQEEGESSSEDSEDLDGEELSEEEDEDDDGSVSKGTGKTAEVEDNQEQKAEKEKEEKKPDISQHALVPVVKESQHQVAAVRNSMTNKREWDVFNRQAKSRMPIALNSMFISQKQDLFGLWLDSQQDWQKCALEVERRQTQENISTRGWRAEQGKTIKQRYSQEKYEALCKTRISQGLYYEDPDFPGDQDEPEGAKFERKETTAESSKLSASVDVDPELRAALTDGESGLMRSGALPQVTTATTAGNKALLDAIDKAIHGWGVFFWVGLQVQAAPKPKAASKPENKSEPVEPQTWTQKASSVLPTLLKDAADARTASIKLQTMEYAKELSGQLLDHAKKLEDLYQQLSTAVSQQAEDKKLRSLLKKATELEAFGAKAQAPAGAHVLKDIILAAADAFLKPSKSKKGKGKAKAKKEKKKRRRLEDLTESKTVSKFADLIGRGQISISAAADIARSVVRDEVHKHIAELTAWSMDFAGQGKWPHNGFRGEAFSAGTTRFKQRGKDLANGWRACYVSFKADLKARHQMHNLQRWYKCNLFCDRCLAVQGDRCPTPMDYRNVGPTAAWGMTNISHETYQVLDRRWMSPWEKIAGFNFLTISHDWLHHVYLGTARDLCASGIRVLIQHGRFAAEAQGATDMDDILAGVHKSMRETCKMHGFYLPVKPCLTLANIGGSDSFAELGTRFKASHIKVMLWWLALETTEFADQNPEDPVLNMLGTCCYSMQRVVELMDNSGLVFSESEATEASECLRVHLKTYLWLASYHYERRMLMFKTRCKTHYLFHVADEIETTRLNPSMFQNFDEESFLGKLKRIAIRCHGATCIQRLFLRYLLCLAMYLREYSKTETQIE</sequence>
<dbReference type="EMBL" id="CAMXCT030003377">
    <property type="protein sequence ID" value="CAL4791467.1"/>
    <property type="molecule type" value="Genomic_DNA"/>
</dbReference>
<evidence type="ECO:0000313" key="5">
    <source>
        <dbReference type="Proteomes" id="UP001152797"/>
    </source>
</evidence>
<feature type="compositionally biased region" description="Basic residues" evidence="2">
    <location>
        <begin position="83"/>
        <end position="96"/>
    </location>
</feature>
<reference evidence="4 5" key="2">
    <citation type="submission" date="2024-05" db="EMBL/GenBank/DDBJ databases">
        <authorList>
            <person name="Chen Y."/>
            <person name="Shah S."/>
            <person name="Dougan E. K."/>
            <person name="Thang M."/>
            <person name="Chan C."/>
        </authorList>
    </citation>
    <scope>NUCLEOTIDE SEQUENCE [LARGE SCALE GENOMIC DNA]</scope>
</reference>
<evidence type="ECO:0000313" key="3">
    <source>
        <dbReference type="EMBL" id="CAI4004155.1"/>
    </source>
</evidence>
<feature type="compositionally biased region" description="Basic and acidic residues" evidence="2">
    <location>
        <begin position="473"/>
        <end position="483"/>
    </location>
</feature>